<feature type="chain" id="PRO_5045091961" description="Carboxypeptidase regulatory-like domain-containing protein" evidence="1">
    <location>
        <begin position="26"/>
        <end position="283"/>
    </location>
</feature>
<comment type="caution">
    <text evidence="2">The sequence shown here is derived from an EMBL/GenBank/DDBJ whole genome shotgun (WGS) entry which is preliminary data.</text>
</comment>
<keyword evidence="3" id="KW-1185">Reference proteome</keyword>
<evidence type="ECO:0000313" key="2">
    <source>
        <dbReference type="EMBL" id="MCS0609057.1"/>
    </source>
</evidence>
<proteinExistence type="predicted"/>
<organism evidence="2 3">
    <name type="scientific">Massilia solisilvae</name>
    <dbReference type="NCBI Taxonomy" id="1811225"/>
    <lineage>
        <taxon>Bacteria</taxon>
        <taxon>Pseudomonadati</taxon>
        <taxon>Pseudomonadota</taxon>
        <taxon>Betaproteobacteria</taxon>
        <taxon>Burkholderiales</taxon>
        <taxon>Oxalobacteraceae</taxon>
        <taxon>Telluria group</taxon>
        <taxon>Massilia</taxon>
    </lineage>
</organism>
<protein>
    <recommendedName>
        <fullName evidence="4">Carboxypeptidase regulatory-like domain-containing protein</fullName>
    </recommendedName>
</protein>
<evidence type="ECO:0008006" key="4">
    <source>
        <dbReference type="Google" id="ProtNLM"/>
    </source>
</evidence>
<dbReference type="EMBL" id="JANUGV010000002">
    <property type="protein sequence ID" value="MCS0609057.1"/>
    <property type="molecule type" value="Genomic_DNA"/>
</dbReference>
<evidence type="ECO:0000313" key="3">
    <source>
        <dbReference type="Proteomes" id="UP001205861"/>
    </source>
</evidence>
<keyword evidence="1" id="KW-0732">Signal</keyword>
<sequence>MQNNQRFRSLGLLVSGALLAQGALAAETAAGTAELRGCVRGPVPAGLKAVAIAVTQNPPAQHPLAFNGACYTATLPKGIYLVRADAPGLVGKAPLVQLDAPAQRDLTLIPEKGSNPALADRLAELARVDQEMRQNLDPTNQAAIQKMIEVDKQNQKELRRILDTYGWPSAELVGYAGAHHAWLLTQHAPDQVIKRMLPSMKAAAEHGDLYAGNVALTIDRVLVNEGKKQLYGSQFRQTQSGGIQVQPVEDPKHLDERRAKMGMEPFAQYRAMVLQASQGPKQR</sequence>
<dbReference type="RefSeq" id="WP_258856699.1">
    <property type="nucleotide sequence ID" value="NZ_JANUGV010000002.1"/>
</dbReference>
<feature type="signal peptide" evidence="1">
    <location>
        <begin position="1"/>
        <end position="25"/>
    </location>
</feature>
<dbReference type="Pfam" id="PF20329">
    <property type="entry name" value="DUF6624"/>
    <property type="match status" value="1"/>
</dbReference>
<accession>A0ABT2BKM0</accession>
<dbReference type="Proteomes" id="UP001205861">
    <property type="component" value="Unassembled WGS sequence"/>
</dbReference>
<dbReference type="InterPro" id="IPR046732">
    <property type="entry name" value="DUF6624"/>
</dbReference>
<reference evidence="2 3" key="1">
    <citation type="submission" date="2022-08" db="EMBL/GenBank/DDBJ databases">
        <title>Reclassification of Massilia species as members of the genera Telluria, Duganella, Pseudoduganella, Mokoshia gen. nov. and Zemynaea gen. nov. using orthogonal and non-orthogonal genome-based approaches.</title>
        <authorList>
            <person name="Bowman J.P."/>
        </authorList>
    </citation>
    <scope>NUCLEOTIDE SEQUENCE [LARGE SCALE GENOMIC DNA]</scope>
    <source>
        <strain evidence="2 3">JCM 31607</strain>
    </source>
</reference>
<gene>
    <name evidence="2" type="ORF">NX773_12865</name>
</gene>
<evidence type="ECO:0000256" key="1">
    <source>
        <dbReference type="SAM" id="SignalP"/>
    </source>
</evidence>
<name>A0ABT2BKM0_9BURK</name>